<dbReference type="Proteomes" id="UP000596660">
    <property type="component" value="Unplaced"/>
</dbReference>
<keyword evidence="4" id="KW-1185">Reference proteome</keyword>
<reference evidence="3" key="1">
    <citation type="journal article" date="2017" name="Nature">
        <title>The genome of Chenopodium quinoa.</title>
        <authorList>
            <person name="Jarvis D.E."/>
            <person name="Ho Y.S."/>
            <person name="Lightfoot D.J."/>
            <person name="Schmoeckel S.M."/>
            <person name="Li B."/>
            <person name="Borm T.J.A."/>
            <person name="Ohyanagi H."/>
            <person name="Mineta K."/>
            <person name="Michell C.T."/>
            <person name="Saber N."/>
            <person name="Kharbatia N.M."/>
            <person name="Rupper R.R."/>
            <person name="Sharp A.R."/>
            <person name="Dally N."/>
            <person name="Boughton B.A."/>
            <person name="Woo Y.H."/>
            <person name="Gao G."/>
            <person name="Schijlen E.G.W.M."/>
            <person name="Guo X."/>
            <person name="Momin A.A."/>
            <person name="Negrao S."/>
            <person name="Al-Babili S."/>
            <person name="Gehring C."/>
            <person name="Roessner U."/>
            <person name="Jung C."/>
            <person name="Murphy K."/>
            <person name="Arold S.T."/>
            <person name="Gojobori T."/>
            <person name="van der Linden C.G."/>
            <person name="van Loo E.N."/>
            <person name="Jellen E.N."/>
            <person name="Maughan P.J."/>
            <person name="Tester M."/>
        </authorList>
    </citation>
    <scope>NUCLEOTIDE SEQUENCE [LARGE SCALE GENOMIC DNA]</scope>
    <source>
        <strain evidence="3">cv. PI 614886</strain>
    </source>
</reference>
<dbReference type="InterPro" id="IPR019835">
    <property type="entry name" value="SWIB_domain"/>
</dbReference>
<dbReference type="Gene3D" id="1.10.245.10">
    <property type="entry name" value="SWIB/MDM2 domain"/>
    <property type="match status" value="2"/>
</dbReference>
<dbReference type="EnsemblPlants" id="AUR62001965-RA">
    <property type="protein sequence ID" value="AUR62001965-RA:cds"/>
    <property type="gene ID" value="AUR62001965"/>
</dbReference>
<dbReference type="SMART" id="SM00151">
    <property type="entry name" value="SWIB"/>
    <property type="match status" value="2"/>
</dbReference>
<organism evidence="3 4">
    <name type="scientific">Chenopodium quinoa</name>
    <name type="common">Quinoa</name>
    <dbReference type="NCBI Taxonomy" id="63459"/>
    <lineage>
        <taxon>Eukaryota</taxon>
        <taxon>Viridiplantae</taxon>
        <taxon>Streptophyta</taxon>
        <taxon>Embryophyta</taxon>
        <taxon>Tracheophyta</taxon>
        <taxon>Spermatophyta</taxon>
        <taxon>Magnoliopsida</taxon>
        <taxon>eudicotyledons</taxon>
        <taxon>Gunneridae</taxon>
        <taxon>Pentapetalae</taxon>
        <taxon>Caryophyllales</taxon>
        <taxon>Chenopodiaceae</taxon>
        <taxon>Chenopodioideae</taxon>
        <taxon>Atripliceae</taxon>
        <taxon>Chenopodium</taxon>
    </lineage>
</organism>
<evidence type="ECO:0000259" key="1">
    <source>
        <dbReference type="PROSITE" id="PS51925"/>
    </source>
</evidence>
<evidence type="ECO:0000259" key="2">
    <source>
        <dbReference type="PROSITE" id="PS51998"/>
    </source>
</evidence>
<dbReference type="Gene3D" id="1.10.10.60">
    <property type="entry name" value="Homeodomain-like"/>
    <property type="match status" value="1"/>
</dbReference>
<proteinExistence type="predicted"/>
<dbReference type="SUPFAM" id="SSF109715">
    <property type="entry name" value="DEK C-terminal domain"/>
    <property type="match status" value="1"/>
</dbReference>
<dbReference type="PANTHER" id="PTHR13844">
    <property type="entry name" value="SWI/SNF-RELATED MATRIX-ASSOCIATED ACTIN-DEPENDENT REGULATOR OF CHROMATIN SUBFAMILY D"/>
    <property type="match status" value="1"/>
</dbReference>
<feature type="domain" description="DM2" evidence="1">
    <location>
        <begin position="135"/>
        <end position="212"/>
    </location>
</feature>
<dbReference type="InterPro" id="IPR014876">
    <property type="entry name" value="DEK_C"/>
</dbReference>
<sequence>MVSDSQLAEKVHEFLSGSDLKKTTNNIIRKKLESDFGVDLSHKKPFLRIQVDRFLQTQYKFAEEQDDYLDAAVVRGDDGNDDVSDSEDDEYYEDEDEGEFSVGGIGAAAADTFKGISKFKRSRRQNKVKNKRVCESGKFCTLSPALQKFLGVPHLIRTEVVRRLWSYVRDKRLQDPQDGKNIICDETLRELFGVDSINILQIHSALTKHIWPSEKSIRREKPRKQEREEGEDNSVLSNFKLITNVRNYPFEAKPPRKVYSGFLAPLPLSEALVKFLGTGESALTRAVVIKRVWQYIKENNLQDPFAKKTVICDEKLKELFNVDSFNGFMVSKLLSAHFLKL</sequence>
<dbReference type="InterPro" id="IPR003121">
    <property type="entry name" value="SWIB_MDM2_domain"/>
</dbReference>
<dbReference type="CDD" id="cd10567">
    <property type="entry name" value="SWIB-MDM2_like"/>
    <property type="match status" value="2"/>
</dbReference>
<dbReference type="Pfam" id="PF08766">
    <property type="entry name" value="DEK_C"/>
    <property type="match status" value="1"/>
</dbReference>
<evidence type="ECO:0000313" key="4">
    <source>
        <dbReference type="Proteomes" id="UP000596660"/>
    </source>
</evidence>
<evidence type="ECO:0000313" key="3">
    <source>
        <dbReference type="EnsemblPlants" id="AUR62001965-RA:cds"/>
    </source>
</evidence>
<dbReference type="Pfam" id="PF02201">
    <property type="entry name" value="SWIB"/>
    <property type="match status" value="2"/>
</dbReference>
<accession>A0A803KSF7</accession>
<feature type="domain" description="DM2" evidence="1">
    <location>
        <begin position="261"/>
        <end position="340"/>
    </location>
</feature>
<dbReference type="Gramene" id="AUR62001965-RA">
    <property type="protein sequence ID" value="AUR62001965-RA:cds"/>
    <property type="gene ID" value="AUR62001965"/>
</dbReference>
<dbReference type="OMA" id="SIMCDET"/>
<name>A0A803KSF7_CHEQI</name>
<dbReference type="AlphaFoldDB" id="A0A803KSF7"/>
<dbReference type="InterPro" id="IPR036885">
    <property type="entry name" value="SWIB_MDM2_dom_sf"/>
</dbReference>
<feature type="domain" description="DEK-C" evidence="2">
    <location>
        <begin position="1"/>
        <end position="56"/>
    </location>
</feature>
<dbReference type="PROSITE" id="PS51925">
    <property type="entry name" value="SWIB_MDM2"/>
    <property type="match status" value="2"/>
</dbReference>
<evidence type="ECO:0008006" key="5">
    <source>
        <dbReference type="Google" id="ProtNLM"/>
    </source>
</evidence>
<reference evidence="3" key="2">
    <citation type="submission" date="2021-03" db="UniProtKB">
        <authorList>
            <consortium name="EnsemblPlants"/>
        </authorList>
    </citation>
    <scope>IDENTIFICATION</scope>
</reference>
<protein>
    <recommendedName>
        <fullName evidence="5">SWIB complex BAF60b domain-containing protein</fullName>
    </recommendedName>
</protein>
<dbReference type="PROSITE" id="PS51998">
    <property type="entry name" value="DEK_C"/>
    <property type="match status" value="1"/>
</dbReference>
<dbReference type="SUPFAM" id="SSF47592">
    <property type="entry name" value="SWIB/MDM2 domain"/>
    <property type="match status" value="2"/>
</dbReference>